<dbReference type="Gene3D" id="3.40.630.30">
    <property type="match status" value="1"/>
</dbReference>
<evidence type="ECO:0000313" key="2">
    <source>
        <dbReference type="Proteomes" id="UP000239406"/>
    </source>
</evidence>
<dbReference type="Proteomes" id="UP000239406">
    <property type="component" value="Unassembled WGS sequence"/>
</dbReference>
<dbReference type="RefSeq" id="WP_104357092.1">
    <property type="nucleotide sequence ID" value="NZ_CP064338.1"/>
</dbReference>
<keyword evidence="1" id="KW-0808">Transferase</keyword>
<dbReference type="EMBL" id="PSNY01000006">
    <property type="protein sequence ID" value="PPE70541.1"/>
    <property type="molecule type" value="Genomic_DNA"/>
</dbReference>
<evidence type="ECO:0000313" key="1">
    <source>
        <dbReference type="EMBL" id="PPE70541.1"/>
    </source>
</evidence>
<sequence>MTSKNADATNVEDKDPSRVSDDYVIRLHDDPAHVDAARWDALLAASPHPTPFLSHAFLEALHASGSATADTGWQPQFLTVERDGELVGACPLYLKWHSWGEFVFDWAWADAYRRHGLAYYPKLVGAVPFTPVPGSRLLARDDAVRAVLLAAMEHIVRGHGLSSVHLLFLDEADRQAAQARGWMMRRTVQFHWHNRTPEPYRDFADFLASLQREKRKKIQQERRRVAEAGVSFTCLSGPEITADDWDFFHACYCATYHAHRSTPYLTRDFFTRVAEHMPQHWLLFVAQRDGRRIASSLVALDPLARRAFGRYWGALEAVPCLHFEACYYQPLDWCIAHGYQVFEGGAQGEHKMARGLLPVQAWSAHWLAHPAFADAVAEYLAHEGEHIGLYVDELREHSPFKAG</sequence>
<dbReference type="GO" id="GO:0016740">
    <property type="term" value="F:transferase activity"/>
    <property type="evidence" value="ECO:0007669"/>
    <property type="project" value="UniProtKB-KW"/>
</dbReference>
<name>A0A2S5T6D4_9BURK</name>
<dbReference type="AlphaFoldDB" id="A0A2S5T6D4"/>
<dbReference type="Pfam" id="PF04339">
    <property type="entry name" value="FemAB_like"/>
    <property type="match status" value="1"/>
</dbReference>
<dbReference type="PANTHER" id="PTHR47017">
    <property type="entry name" value="ACYL-COA"/>
    <property type="match status" value="1"/>
</dbReference>
<comment type="caution">
    <text evidence="1">The sequence shown here is derived from an EMBL/GenBank/DDBJ whole genome shotgun (WGS) entry which is preliminary data.</text>
</comment>
<accession>A0A2S5T6D4</accession>
<organism evidence="1 2">
    <name type="scientific">Caldimonas thermodepolymerans</name>
    <dbReference type="NCBI Taxonomy" id="215580"/>
    <lineage>
        <taxon>Bacteria</taxon>
        <taxon>Pseudomonadati</taxon>
        <taxon>Pseudomonadota</taxon>
        <taxon>Betaproteobacteria</taxon>
        <taxon>Burkholderiales</taxon>
        <taxon>Sphaerotilaceae</taxon>
        <taxon>Caldimonas</taxon>
    </lineage>
</organism>
<proteinExistence type="predicted"/>
<dbReference type="InterPro" id="IPR016181">
    <property type="entry name" value="Acyl_CoA_acyltransferase"/>
</dbReference>
<keyword evidence="2" id="KW-1185">Reference proteome</keyword>
<dbReference type="SUPFAM" id="SSF55729">
    <property type="entry name" value="Acyl-CoA N-acyltransferases (Nat)"/>
    <property type="match status" value="2"/>
</dbReference>
<reference evidence="1 2" key="1">
    <citation type="submission" date="2018-02" db="EMBL/GenBank/DDBJ databases">
        <title>Reclassifiation of [Polyangium] brachysporum DSM 7029 as Guopingzhaonella breviflexa gen. nov., sp. nov., a member of the family Comamonadaceae.</title>
        <authorList>
            <person name="Tang B."/>
        </authorList>
    </citation>
    <scope>NUCLEOTIDE SEQUENCE [LARGE SCALE GENOMIC DNA]</scope>
    <source>
        <strain evidence="1 2">DSM 15344</strain>
    </source>
</reference>
<dbReference type="InterPro" id="IPR007434">
    <property type="entry name" value="FemAB-like"/>
</dbReference>
<dbReference type="PANTHER" id="PTHR47017:SF1">
    <property type="entry name" value="ACYL-COA"/>
    <property type="match status" value="1"/>
</dbReference>
<dbReference type="OrthoDB" id="9776898at2"/>
<protein>
    <submittedName>
        <fullName evidence="1">GNAT family N-acetyltransferase</fullName>
    </submittedName>
</protein>
<gene>
    <name evidence="1" type="ORF">C1702_07055</name>
</gene>